<accession>A0AA36GF69</accession>
<reference evidence="1" key="1">
    <citation type="submission" date="2023-07" db="EMBL/GenBank/DDBJ databases">
        <authorList>
            <consortium name="CYATHOMIX"/>
        </authorList>
    </citation>
    <scope>NUCLEOTIDE SEQUENCE</scope>
    <source>
        <strain evidence="1">N/A</strain>
    </source>
</reference>
<protein>
    <submittedName>
        <fullName evidence="1">Uncharacterized protein</fullName>
    </submittedName>
</protein>
<proteinExistence type="predicted"/>
<dbReference type="Gene3D" id="2.160.20.110">
    <property type="match status" value="4"/>
</dbReference>
<organism evidence="1 2">
    <name type="scientific">Cylicocyclus nassatus</name>
    <name type="common">Nematode worm</name>
    <dbReference type="NCBI Taxonomy" id="53992"/>
    <lineage>
        <taxon>Eukaryota</taxon>
        <taxon>Metazoa</taxon>
        <taxon>Ecdysozoa</taxon>
        <taxon>Nematoda</taxon>
        <taxon>Chromadorea</taxon>
        <taxon>Rhabditida</taxon>
        <taxon>Rhabditina</taxon>
        <taxon>Rhabditomorpha</taxon>
        <taxon>Strongyloidea</taxon>
        <taxon>Strongylidae</taxon>
        <taxon>Cylicocyclus</taxon>
    </lineage>
</organism>
<sequence length="1203" mass="129992">MNINAMKGTGSLEDPYLIENKEDFKTYFSAKSIDSHAKLMNDIVLNENVLDENYQLNEGTYEQWNSQCELHATFDGQNHSVSGLYMYTNSTSNYSKNHYWGLFTEIAEDGTVKNLTLKDTYLNCADTDPSRNHIGGICAHNSGTIENCHFDGYIFDKYIDEFDTNDRSYVGGICAKMTGGSISGCSAKGSLNGLNRTGGIIGFYEGTAPITNCTNYAHIYGKREAGGIVGATDMSNEVNINQCDNHGVVESDHNAGGVVAWAKASVSNCKNLGTVRGQDYTGGIAGYIYNAIDNCVNEGISKDITKCHNEGIVTGEDNIGGVAYSTEQISDCYNIGTVKATGGNIAGVCANVSSSTINAQIIHCYNNGTVSGNNHVAGIVGTASGTVTQCFNTGDITATDNNAAGIIAGNVSLKISFCYNTGTITGASNVCGLNAAGGAYKCYNLGQVIGEENVRPIAPDNTMQMNSSNCYYNKEKCILEKDYAGALTTEQILDIQHLMPLLDTDVWYMYEDQEDKAYYPNLRYYKGIIDGPVEKDITFDENGFCKEYKFIYQPAPITEDGVVEISNGGQLMWYMEKVNFDEQKSLSAVLLEDVTINADMDQFDFEKIVDTTYAITKVFYRWVPLGTIKNGLEWNHFSGTFDGQDHTINGLICNGLYLQQGKFIPGIHYPEIGFVGYLEEDGVIKNLKINNSYFQGNEKEQHQPIGALCAENHGLISRCSVDNTRIASGNLLGGICSQNYGTIKNSGTNKGCFIHDIDGILALAEIGGLVHTNHGTGILSECNSNGVINSKNGVGGIVYDNYGLLSYCKNFAEINATSNVGGICCNNNVTYEGTIGKLNHCVNFSSKLASERYSVAGVCCFNKNYNDIYAEIGNCNNLGFIEGKEIAGICWENNGMVKGCLNYGDLTSTEGPVGGIVSNNYRTVKTSLNHGNITSKKDYVGGIVGKCNSFFNDINISLCVNNGVIIGNKNVGGIVGFGDYVKETEKGSNVNNCINTSTIAGNDNVGGICGNSFITEKCFAYGPVKGLGTFVGCIIGHSYANGFLRHCYVNLDSCITKLDVIINPNNPIIDLPGVYDITYVKSSDAQGSGVKSSMGNLDFDNTWVAAENGYPTLKAFKNLEDGGFIEDVDKSESDADPVIENDGVLIYTNEGTAYVISPSAFSAYLYNINGLILKEVTITEGVNSISGLHRGVYFLGNRKFIIK</sequence>
<evidence type="ECO:0000313" key="1">
    <source>
        <dbReference type="EMBL" id="CAJ0592222.1"/>
    </source>
</evidence>
<dbReference type="EMBL" id="CATQJL010000025">
    <property type="protein sequence ID" value="CAJ0592222.1"/>
    <property type="molecule type" value="Genomic_DNA"/>
</dbReference>
<name>A0AA36GF69_CYLNA</name>
<gene>
    <name evidence="1" type="ORF">CYNAS_LOCUS4205</name>
</gene>
<dbReference type="Proteomes" id="UP001176961">
    <property type="component" value="Unassembled WGS sequence"/>
</dbReference>
<keyword evidence="2" id="KW-1185">Reference proteome</keyword>
<comment type="caution">
    <text evidence="1">The sequence shown here is derived from an EMBL/GenBank/DDBJ whole genome shotgun (WGS) entry which is preliminary data.</text>
</comment>
<evidence type="ECO:0000313" key="2">
    <source>
        <dbReference type="Proteomes" id="UP001176961"/>
    </source>
</evidence>
<dbReference type="AlphaFoldDB" id="A0AA36GF69"/>